<accession>Q21FR2</accession>
<dbReference type="InterPro" id="IPR016377">
    <property type="entry name" value="Sucrose_GGa_phosphorylase-rel"/>
</dbReference>
<dbReference type="CDD" id="cd11356">
    <property type="entry name" value="AmyAc_Sucrose_phosphorylase-like_1"/>
    <property type="match status" value="1"/>
</dbReference>
<dbReference type="InterPro" id="IPR033746">
    <property type="entry name" value="GGa_phosphorylase"/>
</dbReference>
<keyword evidence="6" id="KW-1185">Reference proteome</keyword>
<evidence type="ECO:0000259" key="4">
    <source>
        <dbReference type="SMART" id="SM00642"/>
    </source>
</evidence>
<evidence type="ECO:0000256" key="1">
    <source>
        <dbReference type="ARBA" id="ARBA00022676"/>
    </source>
</evidence>
<dbReference type="HOGENOM" id="CLU_021358_0_0_6"/>
<proteinExistence type="predicted"/>
<feature type="domain" description="Glycosyl hydrolase family 13 catalytic" evidence="4">
    <location>
        <begin position="72"/>
        <end position="503"/>
    </location>
</feature>
<feature type="binding site" evidence="3">
    <location>
        <begin position="250"/>
        <end position="252"/>
    </location>
    <ligand>
        <name>substrate</name>
    </ligand>
</feature>
<keyword evidence="1" id="KW-0328">Glycosyltransferase</keyword>
<dbReference type="InterPro" id="IPR045857">
    <property type="entry name" value="O16G_dom_2"/>
</dbReference>
<sequence>MGKRFKISEQPMISLQKELRFLVETHLRFIYDEQSYPDLDHAQLARKLIKIVELDEQCLKPAVHESLWDEQDVLVITYGDSIKKEGEPPLDTLNNFFNKHLADTVNGVHILPFFPYSSDDGFSVIDYTQVNDGLGDWGDIEEIASNFDLMADLVVNHCSSRSRWFDNFKQCKEPGKNYFFECDPSADTSDVVRPRTSPLLREVETLEGKKYVWCTFSHDQVDLNFANPDVLCEMIQIIKLYLDRGVKIFRMDAVAFVWKELGTPCIHHPKTHELVRLMRTLIEHHSPRAIIITETNVPNHENLSYFGNANEAHAVYNFSLPPLLLNALITGSSAHLKAWQMSMPPAQEGTFYFNFIASHDGIGLRPAEGLLQDQEIDTLINTMQSFGARISWRAAQGGLNKAYEINVTLFDALQGTTKGPDKWQIQRFLCAHGIMLALEGIPAIYIHSLVATNNYQEGVELTASNRTINRYKWDADELETQLATEHTHHAKVFEQLKRLISIRRGQQAFHPNATQFTLHLGDQLFGFWRQSIRRDQSIFCIYNVTDDTVTIPLSSINLISLNKWVDLVSGQEYTDLHLDLVLEPYQFVWLTNKIAC</sequence>
<dbReference type="InterPro" id="IPR006047">
    <property type="entry name" value="GH13_cat_dom"/>
</dbReference>
<feature type="binding site" evidence="3">
    <location>
        <position position="119"/>
    </location>
    <ligand>
        <name>substrate</name>
    </ligand>
</feature>
<dbReference type="Gene3D" id="2.60.40.1180">
    <property type="entry name" value="Golgi alpha-mannosidase II"/>
    <property type="match status" value="1"/>
</dbReference>
<name>Q21FR2_SACD2</name>
<dbReference type="KEGG" id="sde:Sde_3210"/>
<evidence type="ECO:0000256" key="3">
    <source>
        <dbReference type="PIRSR" id="PIRSR003059-2"/>
    </source>
</evidence>
<dbReference type="EMBL" id="CP000282">
    <property type="protein sequence ID" value="ABD82467.1"/>
    <property type="molecule type" value="Genomic_DNA"/>
</dbReference>
<dbReference type="PANTHER" id="PTHR10357">
    <property type="entry name" value="ALPHA-AMYLASE FAMILY MEMBER"/>
    <property type="match status" value="1"/>
</dbReference>
<dbReference type="GO" id="GO:0016757">
    <property type="term" value="F:glycosyltransferase activity"/>
    <property type="evidence" value="ECO:0007669"/>
    <property type="project" value="UniProtKB-KW"/>
</dbReference>
<dbReference type="Gene3D" id="3.20.20.80">
    <property type="entry name" value="Glycosidases"/>
    <property type="match status" value="1"/>
</dbReference>
<dbReference type="SMART" id="SM00642">
    <property type="entry name" value="Aamy"/>
    <property type="match status" value="1"/>
</dbReference>
<dbReference type="eggNOG" id="COG0366">
    <property type="taxonomic scope" value="Bacteria"/>
</dbReference>
<protein>
    <submittedName>
        <fullName evidence="5">Putative sucrose phosphorylase</fullName>
    </submittedName>
</protein>
<dbReference type="CAZy" id="GH13">
    <property type="family name" value="Glycoside Hydrolase Family 13"/>
</dbReference>
<keyword evidence="2" id="KW-0808">Transferase</keyword>
<dbReference type="AlphaFoldDB" id="Q21FR2"/>
<evidence type="ECO:0000313" key="5">
    <source>
        <dbReference type="EMBL" id="ABD82467.1"/>
    </source>
</evidence>
<dbReference type="Proteomes" id="UP000001947">
    <property type="component" value="Chromosome"/>
</dbReference>
<feature type="binding site" evidence="3">
    <location>
        <begin position="359"/>
        <end position="360"/>
    </location>
    <ligand>
        <name>substrate</name>
    </ligand>
</feature>
<evidence type="ECO:0000256" key="2">
    <source>
        <dbReference type="ARBA" id="ARBA00022679"/>
    </source>
</evidence>
<dbReference type="Gene3D" id="3.90.400.10">
    <property type="entry name" value="Oligo-1,6-glucosidase, Domain 2"/>
    <property type="match status" value="1"/>
</dbReference>
<dbReference type="InterPro" id="IPR013780">
    <property type="entry name" value="Glyco_hydro_b"/>
</dbReference>
<dbReference type="PANTHER" id="PTHR10357:SF214">
    <property type="entry name" value="GLUCOSYLGLYCERATE PHOSPHORYLASE"/>
    <property type="match status" value="1"/>
</dbReference>
<dbReference type="PIRSF" id="PIRSF003059">
    <property type="entry name" value="Sucrose_phosphorylase"/>
    <property type="match status" value="1"/>
</dbReference>
<reference evidence="5 6" key="1">
    <citation type="journal article" date="2008" name="PLoS Genet.">
        <title>Complete genome sequence of the complex carbohydrate-degrading marine bacterium, Saccharophagus degradans strain 2-40 T.</title>
        <authorList>
            <person name="Weiner R.M."/>
            <person name="Taylor L.E.II."/>
            <person name="Henrissat B."/>
            <person name="Hauser L."/>
            <person name="Land M."/>
            <person name="Coutinho P.M."/>
            <person name="Rancurel C."/>
            <person name="Saunders E.H."/>
            <person name="Longmire A.G."/>
            <person name="Zhang H."/>
            <person name="Bayer E.A."/>
            <person name="Gilbert H.J."/>
            <person name="Larimer F."/>
            <person name="Zhulin I.B."/>
            <person name="Ekborg N.A."/>
            <person name="Lamed R."/>
            <person name="Richardson P.M."/>
            <person name="Borovok I."/>
            <person name="Hutcheson S."/>
        </authorList>
    </citation>
    <scope>NUCLEOTIDE SEQUENCE [LARGE SCALE GENOMIC DNA]</scope>
    <source>
        <strain evidence="6">2-40 / ATCC 43961 / DSM 17024</strain>
    </source>
</reference>
<gene>
    <name evidence="5" type="ordered locus">Sde_3210</name>
</gene>
<feature type="binding site" evidence="3">
    <location>
        <position position="157"/>
    </location>
    <ligand>
        <name>substrate</name>
    </ligand>
</feature>
<dbReference type="GO" id="GO:0005975">
    <property type="term" value="P:carbohydrate metabolic process"/>
    <property type="evidence" value="ECO:0007669"/>
    <property type="project" value="InterPro"/>
</dbReference>
<dbReference type="STRING" id="203122.Sde_3210"/>
<dbReference type="SUPFAM" id="SSF51445">
    <property type="entry name" value="(Trans)glycosidases"/>
    <property type="match status" value="1"/>
</dbReference>
<organism evidence="5 6">
    <name type="scientific">Saccharophagus degradans (strain 2-40 / ATCC 43961 / DSM 17024)</name>
    <dbReference type="NCBI Taxonomy" id="203122"/>
    <lineage>
        <taxon>Bacteria</taxon>
        <taxon>Pseudomonadati</taxon>
        <taxon>Pseudomonadota</taxon>
        <taxon>Gammaproteobacteria</taxon>
        <taxon>Cellvibrionales</taxon>
        <taxon>Cellvibrionaceae</taxon>
        <taxon>Saccharophagus</taxon>
    </lineage>
</organism>
<dbReference type="Pfam" id="PF00128">
    <property type="entry name" value="Alpha-amylase"/>
    <property type="match status" value="1"/>
</dbReference>
<dbReference type="InterPro" id="IPR017853">
    <property type="entry name" value="GH"/>
</dbReference>
<evidence type="ECO:0000313" key="6">
    <source>
        <dbReference type="Proteomes" id="UP000001947"/>
    </source>
</evidence>
<feature type="binding site" evidence="3">
    <location>
        <position position="466"/>
    </location>
    <ligand>
        <name>substrate</name>
    </ligand>
</feature>